<evidence type="ECO:0000256" key="1">
    <source>
        <dbReference type="PROSITE-ProRule" id="PRU00325"/>
    </source>
</evidence>
<accession>A0A9X3AGI3</accession>
<dbReference type="EMBL" id="JANYMP010000012">
    <property type="protein sequence ID" value="MCS7480152.1"/>
    <property type="molecule type" value="Genomic_DNA"/>
</dbReference>
<evidence type="ECO:0000313" key="5">
    <source>
        <dbReference type="Proteomes" id="UP001141259"/>
    </source>
</evidence>
<feature type="compositionally biased region" description="Basic and acidic residues" evidence="2">
    <location>
        <begin position="142"/>
        <end position="151"/>
    </location>
</feature>
<feature type="domain" description="SWIM-type" evidence="3">
    <location>
        <begin position="48"/>
        <end position="85"/>
    </location>
</feature>
<reference evidence="4" key="1">
    <citation type="submission" date="2022-08" db="EMBL/GenBank/DDBJ databases">
        <authorList>
            <person name="Tistechok S."/>
            <person name="Samborskyy M."/>
            <person name="Roman I."/>
        </authorList>
    </citation>
    <scope>NUCLEOTIDE SEQUENCE</scope>
    <source>
        <strain evidence="4">DSM 103496</strain>
    </source>
</reference>
<feature type="region of interest" description="Disordered" evidence="2">
    <location>
        <begin position="130"/>
        <end position="151"/>
    </location>
</feature>
<gene>
    <name evidence="4" type="ORF">NZH93_25125</name>
</gene>
<keyword evidence="1" id="KW-0479">Metal-binding</keyword>
<organism evidence="4 5">
    <name type="scientific">Umezawaea endophytica</name>
    <dbReference type="NCBI Taxonomy" id="1654476"/>
    <lineage>
        <taxon>Bacteria</taxon>
        <taxon>Bacillati</taxon>
        <taxon>Actinomycetota</taxon>
        <taxon>Actinomycetes</taxon>
        <taxon>Pseudonocardiales</taxon>
        <taxon>Pseudonocardiaceae</taxon>
        <taxon>Umezawaea</taxon>
    </lineage>
</organism>
<dbReference type="GO" id="GO:0008270">
    <property type="term" value="F:zinc ion binding"/>
    <property type="evidence" value="ECO:0007669"/>
    <property type="project" value="UniProtKB-KW"/>
</dbReference>
<proteinExistence type="predicted"/>
<dbReference type="Pfam" id="PF04434">
    <property type="entry name" value="SWIM"/>
    <property type="match status" value="1"/>
</dbReference>
<evidence type="ECO:0000313" key="4">
    <source>
        <dbReference type="EMBL" id="MCS7480152.1"/>
    </source>
</evidence>
<evidence type="ECO:0000256" key="2">
    <source>
        <dbReference type="SAM" id="MobiDB-lite"/>
    </source>
</evidence>
<dbReference type="InterPro" id="IPR007527">
    <property type="entry name" value="Znf_SWIM"/>
</dbReference>
<dbReference type="RefSeq" id="WP_259625647.1">
    <property type="nucleotide sequence ID" value="NZ_JANYMP010000012.1"/>
</dbReference>
<evidence type="ECO:0000259" key="3">
    <source>
        <dbReference type="PROSITE" id="PS50966"/>
    </source>
</evidence>
<dbReference type="PROSITE" id="PS50966">
    <property type="entry name" value="ZF_SWIM"/>
    <property type="match status" value="1"/>
</dbReference>
<dbReference type="Proteomes" id="UP001141259">
    <property type="component" value="Unassembled WGS sequence"/>
</dbReference>
<keyword evidence="1" id="KW-0862">Zinc</keyword>
<comment type="caution">
    <text evidence="4">The sequence shown here is derived from an EMBL/GenBank/DDBJ whole genome shotgun (WGS) entry which is preliminary data.</text>
</comment>
<keyword evidence="5" id="KW-1185">Reference proteome</keyword>
<sequence>MPTLTTEMLQHKAGAKSFWRGLGYRDSVIELRVLRRHVAARVEGAGSYAVELAWRDEQLAGECSCPYGEQGFFCKHLVAVGLVLLDRGHEVPPADAEDVELRSHLRTLSHEELVELLYHQAGRDRSLYDLIHGSGEPAEPAHGVEERGHVR</sequence>
<dbReference type="AlphaFoldDB" id="A0A9X3AGI3"/>
<keyword evidence="1" id="KW-0863">Zinc-finger</keyword>
<protein>
    <submittedName>
        <fullName evidence="4">SWIM zinc finger family protein</fullName>
    </submittedName>
</protein>
<name>A0A9X3AGI3_9PSEU</name>